<evidence type="ECO:0000313" key="2">
    <source>
        <dbReference type="Proteomes" id="UP001233999"/>
    </source>
</evidence>
<proteinExistence type="predicted"/>
<dbReference type="Proteomes" id="UP001233999">
    <property type="component" value="Unassembled WGS sequence"/>
</dbReference>
<organism evidence="1 2">
    <name type="scientific">Diploptera punctata</name>
    <name type="common">Pacific beetle cockroach</name>
    <dbReference type="NCBI Taxonomy" id="6984"/>
    <lineage>
        <taxon>Eukaryota</taxon>
        <taxon>Metazoa</taxon>
        <taxon>Ecdysozoa</taxon>
        <taxon>Arthropoda</taxon>
        <taxon>Hexapoda</taxon>
        <taxon>Insecta</taxon>
        <taxon>Pterygota</taxon>
        <taxon>Neoptera</taxon>
        <taxon>Polyneoptera</taxon>
        <taxon>Dictyoptera</taxon>
        <taxon>Blattodea</taxon>
        <taxon>Blaberoidea</taxon>
        <taxon>Blaberidae</taxon>
        <taxon>Diplopterinae</taxon>
        <taxon>Diploptera</taxon>
    </lineage>
</organism>
<reference evidence="1" key="1">
    <citation type="journal article" date="2023" name="IScience">
        <title>Live-bearing cockroach genome reveals convergent evolutionary mechanisms linked to viviparity in insects and beyond.</title>
        <authorList>
            <person name="Fouks B."/>
            <person name="Harrison M.C."/>
            <person name="Mikhailova A.A."/>
            <person name="Marchal E."/>
            <person name="English S."/>
            <person name="Carruthers M."/>
            <person name="Jennings E.C."/>
            <person name="Chiamaka E.L."/>
            <person name="Frigard R.A."/>
            <person name="Pippel M."/>
            <person name="Attardo G.M."/>
            <person name="Benoit J.B."/>
            <person name="Bornberg-Bauer E."/>
            <person name="Tobe S.S."/>
        </authorList>
    </citation>
    <scope>NUCLEOTIDE SEQUENCE</scope>
    <source>
        <strain evidence="1">Stay&amp;Tobe</strain>
    </source>
</reference>
<evidence type="ECO:0000313" key="1">
    <source>
        <dbReference type="EMBL" id="KAJ9592953.1"/>
    </source>
</evidence>
<sequence length="101" mass="11962">MKTCFSFLPKIRFNFKSQVYPFTIIFAYAAGYKLTFDLPNDARKSPIYFHRRAIYEHVESILDQHGINGRTCIQRFLCEASQYSVLPKNDLFRKIIKIIFT</sequence>
<dbReference type="AlphaFoldDB" id="A0AAD8A5Y9"/>
<dbReference type="InterPro" id="IPR006631">
    <property type="entry name" value="DM4_12"/>
</dbReference>
<dbReference type="EMBL" id="JASPKZ010003795">
    <property type="protein sequence ID" value="KAJ9592953.1"/>
    <property type="molecule type" value="Genomic_DNA"/>
</dbReference>
<keyword evidence="2" id="KW-1185">Reference proteome</keyword>
<gene>
    <name evidence="1" type="ORF">L9F63_015377</name>
</gene>
<comment type="caution">
    <text evidence="1">The sequence shown here is derived from an EMBL/GenBank/DDBJ whole genome shotgun (WGS) entry which is preliminary data.</text>
</comment>
<dbReference type="PANTHER" id="PTHR21398:SF6">
    <property type="entry name" value="AGAP007094-PA"/>
    <property type="match status" value="1"/>
</dbReference>
<protein>
    <submittedName>
        <fullName evidence="1">Uncharacterized protein</fullName>
    </submittedName>
</protein>
<accession>A0AAD8A5Y9</accession>
<reference evidence="1" key="2">
    <citation type="submission" date="2023-05" db="EMBL/GenBank/DDBJ databases">
        <authorList>
            <person name="Fouks B."/>
        </authorList>
    </citation>
    <scope>NUCLEOTIDE SEQUENCE</scope>
    <source>
        <strain evidence="1">Stay&amp;Tobe</strain>
        <tissue evidence="1">Testes</tissue>
    </source>
</reference>
<name>A0AAD8A5Y9_DIPPU</name>
<dbReference type="Pfam" id="PF07841">
    <property type="entry name" value="DM4_12"/>
    <property type="match status" value="1"/>
</dbReference>
<dbReference type="PANTHER" id="PTHR21398">
    <property type="entry name" value="AGAP007094-PA"/>
    <property type="match status" value="1"/>
</dbReference>